<feature type="domain" description="N-acetyltransferase" evidence="1">
    <location>
        <begin position="4"/>
        <end position="153"/>
    </location>
</feature>
<dbReference type="PROSITE" id="PS51186">
    <property type="entry name" value="GNAT"/>
    <property type="match status" value="1"/>
</dbReference>
<dbReference type="SUPFAM" id="SSF55729">
    <property type="entry name" value="Acyl-CoA N-acyltransferases (Nat)"/>
    <property type="match status" value="1"/>
</dbReference>
<accession>A0ABS2ICN0</accession>
<dbReference type="Pfam" id="PF00583">
    <property type="entry name" value="Acetyltransf_1"/>
    <property type="match status" value="1"/>
</dbReference>
<dbReference type="Gene3D" id="3.20.80.10">
    <property type="entry name" value="Regulatory factor, effector binding domain"/>
    <property type="match status" value="1"/>
</dbReference>
<dbReference type="Proteomes" id="UP000717995">
    <property type="component" value="Unassembled WGS sequence"/>
</dbReference>
<evidence type="ECO:0000313" key="3">
    <source>
        <dbReference type="Proteomes" id="UP000717995"/>
    </source>
</evidence>
<name>A0ABS2ICN0_9GAMM</name>
<proteinExistence type="predicted"/>
<organism evidence="2 3">
    <name type="scientific">Zestomonas insulae</name>
    <dbReference type="NCBI Taxonomy" id="2809017"/>
    <lineage>
        <taxon>Bacteria</taxon>
        <taxon>Pseudomonadati</taxon>
        <taxon>Pseudomonadota</taxon>
        <taxon>Gammaproteobacteria</taxon>
        <taxon>Pseudomonadales</taxon>
        <taxon>Pseudomonadaceae</taxon>
        <taxon>Zestomonas</taxon>
    </lineage>
</organism>
<evidence type="ECO:0000313" key="2">
    <source>
        <dbReference type="EMBL" id="MBM7060059.1"/>
    </source>
</evidence>
<dbReference type="InterPro" id="IPR010499">
    <property type="entry name" value="AraC_E-bd"/>
</dbReference>
<sequence length="333" mass="36033">MHDYCIELARSDDLAALPAIERAAAGLLPEALLPSALRQHTLAAEHLHAGQREARLWVAREAAGAPVGFALGEEVDGQVLLAELDVHPAHTRRGLGAALLNQVIAWAAARDQPALYLTTFSAFAPSAALYRRAGFVALGRAETPPFLLAILAEEQAAGLNERHALRRPLTPAIVETAMNVRLIDRRPTELAYLRHLGAYGEPISRFWQEQVFAWMATNNLLGRARYGISHDDPAITAAAQCRYDACVEVAADEVLTGDALRTTLPGGRYAVLAFSGEARQIGAAWDALLLDWLPSSGLQLDARPCFEHYPTDAACDPQRGLFACEICIPVVPL</sequence>
<dbReference type="Pfam" id="PF06445">
    <property type="entry name" value="GyrI-like"/>
    <property type="match status" value="1"/>
</dbReference>
<protein>
    <submittedName>
        <fullName evidence="2">GNAT family N-acetyltransferase</fullName>
    </submittedName>
</protein>
<dbReference type="RefSeq" id="WP_204915142.1">
    <property type="nucleotide sequence ID" value="NZ_JAFEUP010000001.1"/>
</dbReference>
<dbReference type="CDD" id="cd04301">
    <property type="entry name" value="NAT_SF"/>
    <property type="match status" value="1"/>
</dbReference>
<dbReference type="InterPro" id="IPR016181">
    <property type="entry name" value="Acyl_CoA_acyltransferase"/>
</dbReference>
<dbReference type="PANTHER" id="PTHR40055">
    <property type="entry name" value="TRANSCRIPTIONAL REGULATOR YGIV-RELATED"/>
    <property type="match status" value="1"/>
</dbReference>
<dbReference type="EMBL" id="JAFEUP010000001">
    <property type="protein sequence ID" value="MBM7060059.1"/>
    <property type="molecule type" value="Genomic_DNA"/>
</dbReference>
<dbReference type="Gene3D" id="3.40.630.30">
    <property type="match status" value="1"/>
</dbReference>
<gene>
    <name evidence="2" type="ORF">JQX08_05010</name>
</gene>
<keyword evidence="3" id="KW-1185">Reference proteome</keyword>
<dbReference type="SUPFAM" id="SSF55136">
    <property type="entry name" value="Probable bacterial effector-binding domain"/>
    <property type="match status" value="1"/>
</dbReference>
<dbReference type="InterPro" id="IPR000182">
    <property type="entry name" value="GNAT_dom"/>
</dbReference>
<dbReference type="InterPro" id="IPR029442">
    <property type="entry name" value="GyrI-like"/>
</dbReference>
<dbReference type="PANTHER" id="PTHR40055:SF1">
    <property type="entry name" value="TRANSCRIPTIONAL REGULATOR YGIV-RELATED"/>
    <property type="match status" value="1"/>
</dbReference>
<dbReference type="InterPro" id="IPR011256">
    <property type="entry name" value="Reg_factor_effector_dom_sf"/>
</dbReference>
<dbReference type="SMART" id="SM00871">
    <property type="entry name" value="AraC_E_bind"/>
    <property type="match status" value="1"/>
</dbReference>
<comment type="caution">
    <text evidence="2">The sequence shown here is derived from an EMBL/GenBank/DDBJ whole genome shotgun (WGS) entry which is preliminary data.</text>
</comment>
<reference evidence="2 3" key="1">
    <citation type="submission" date="2021-02" db="EMBL/GenBank/DDBJ databases">
        <authorList>
            <person name="Lee D.-H."/>
        </authorList>
    </citation>
    <scope>NUCLEOTIDE SEQUENCE [LARGE SCALE GENOMIC DNA]</scope>
    <source>
        <strain evidence="2 3">UL073</strain>
    </source>
</reference>
<dbReference type="InterPro" id="IPR050908">
    <property type="entry name" value="SmbC-like"/>
</dbReference>
<evidence type="ECO:0000259" key="1">
    <source>
        <dbReference type="PROSITE" id="PS51186"/>
    </source>
</evidence>